<evidence type="ECO:0000256" key="1">
    <source>
        <dbReference type="ARBA" id="ARBA00010641"/>
    </source>
</evidence>
<evidence type="ECO:0000259" key="8">
    <source>
        <dbReference type="Pfam" id="PF04545"/>
    </source>
</evidence>
<keyword evidence="4 6" id="KW-0238">DNA-binding</keyword>
<dbReference type="PROSITE" id="PS01063">
    <property type="entry name" value="SIGMA70_ECF"/>
    <property type="match status" value="1"/>
</dbReference>
<feature type="domain" description="RNA polymerase sigma-70 region 2" evidence="7">
    <location>
        <begin position="13"/>
        <end position="77"/>
    </location>
</feature>
<proteinExistence type="inferred from homology"/>
<dbReference type="RefSeq" id="WP_091527546.1">
    <property type="nucleotide sequence ID" value="NZ_LT629772.1"/>
</dbReference>
<organism evidence="9 10">
    <name type="scientific">Microlunatus soli</name>
    <dbReference type="NCBI Taxonomy" id="630515"/>
    <lineage>
        <taxon>Bacteria</taxon>
        <taxon>Bacillati</taxon>
        <taxon>Actinomycetota</taxon>
        <taxon>Actinomycetes</taxon>
        <taxon>Propionibacteriales</taxon>
        <taxon>Propionibacteriaceae</taxon>
        <taxon>Microlunatus</taxon>
    </lineage>
</organism>
<reference evidence="9 10" key="1">
    <citation type="submission" date="2016-10" db="EMBL/GenBank/DDBJ databases">
        <authorList>
            <person name="de Groot N.N."/>
        </authorList>
    </citation>
    <scope>NUCLEOTIDE SEQUENCE [LARGE SCALE GENOMIC DNA]</scope>
    <source>
        <strain evidence="9 10">DSM 21800</strain>
    </source>
</reference>
<dbReference type="AlphaFoldDB" id="A0A1H1Y7L0"/>
<dbReference type="OrthoDB" id="3728876at2"/>
<dbReference type="InterPro" id="IPR013325">
    <property type="entry name" value="RNA_pol_sigma_r2"/>
</dbReference>
<feature type="domain" description="RNA polymerase sigma-70 region 4" evidence="8">
    <location>
        <begin position="117"/>
        <end position="165"/>
    </location>
</feature>
<evidence type="ECO:0000256" key="3">
    <source>
        <dbReference type="ARBA" id="ARBA00023082"/>
    </source>
</evidence>
<dbReference type="InterPro" id="IPR039425">
    <property type="entry name" value="RNA_pol_sigma-70-like"/>
</dbReference>
<evidence type="ECO:0000256" key="5">
    <source>
        <dbReference type="ARBA" id="ARBA00023163"/>
    </source>
</evidence>
<evidence type="ECO:0000313" key="10">
    <source>
        <dbReference type="Proteomes" id="UP000199103"/>
    </source>
</evidence>
<protein>
    <recommendedName>
        <fullName evidence="6">RNA polymerase sigma factor</fullName>
    </recommendedName>
</protein>
<dbReference type="InterPro" id="IPR000838">
    <property type="entry name" value="RNA_pol_sigma70_ECF_CS"/>
</dbReference>
<keyword evidence="10" id="KW-1185">Reference proteome</keyword>
<dbReference type="Proteomes" id="UP000199103">
    <property type="component" value="Chromosome I"/>
</dbReference>
<keyword evidence="5 6" id="KW-0804">Transcription</keyword>
<dbReference type="SUPFAM" id="SSF88946">
    <property type="entry name" value="Sigma2 domain of RNA polymerase sigma factors"/>
    <property type="match status" value="1"/>
</dbReference>
<evidence type="ECO:0000259" key="7">
    <source>
        <dbReference type="Pfam" id="PF04542"/>
    </source>
</evidence>
<dbReference type="EMBL" id="LT629772">
    <property type="protein sequence ID" value="SDT17371.1"/>
    <property type="molecule type" value="Genomic_DNA"/>
</dbReference>
<dbReference type="Pfam" id="PF04542">
    <property type="entry name" value="Sigma70_r2"/>
    <property type="match status" value="1"/>
</dbReference>
<dbReference type="CDD" id="cd06171">
    <property type="entry name" value="Sigma70_r4"/>
    <property type="match status" value="1"/>
</dbReference>
<evidence type="ECO:0000256" key="6">
    <source>
        <dbReference type="RuleBase" id="RU000716"/>
    </source>
</evidence>
<dbReference type="GO" id="GO:0016987">
    <property type="term" value="F:sigma factor activity"/>
    <property type="evidence" value="ECO:0007669"/>
    <property type="project" value="UniProtKB-KW"/>
</dbReference>
<dbReference type="SUPFAM" id="SSF88659">
    <property type="entry name" value="Sigma3 and sigma4 domains of RNA polymerase sigma factors"/>
    <property type="match status" value="1"/>
</dbReference>
<sequence>MTGLQESEWQQLHDRHAAELWRFTLSLTRDRQVAEDIVQEVLLRAWRADDLAHRDESATRAWLFTVARRLVIDRWRSAPVRREVPDASEERIEVSAPAGDRQDRTDELLDRWLIADALTDLTEDHRAVLIAAYYEGRTTADIAGRLEIAEGTVKSRLHYGLRHLRMILQEKGVTRS</sequence>
<accession>A0A1H1Y7L0</accession>
<name>A0A1H1Y7L0_9ACTN</name>
<evidence type="ECO:0000313" key="9">
    <source>
        <dbReference type="EMBL" id="SDT17371.1"/>
    </source>
</evidence>
<keyword evidence="3 6" id="KW-0731">Sigma factor</keyword>
<comment type="similarity">
    <text evidence="1 6">Belongs to the sigma-70 factor family. ECF subfamily.</text>
</comment>
<dbReference type="InterPro" id="IPR007627">
    <property type="entry name" value="RNA_pol_sigma70_r2"/>
</dbReference>
<gene>
    <name evidence="9" type="ORF">SAMN04489812_4435</name>
</gene>
<dbReference type="STRING" id="630515.SAMN04489812_4435"/>
<evidence type="ECO:0000256" key="4">
    <source>
        <dbReference type="ARBA" id="ARBA00023125"/>
    </source>
</evidence>
<dbReference type="InterPro" id="IPR014284">
    <property type="entry name" value="RNA_pol_sigma-70_dom"/>
</dbReference>
<evidence type="ECO:0000256" key="2">
    <source>
        <dbReference type="ARBA" id="ARBA00023015"/>
    </source>
</evidence>
<dbReference type="NCBIfam" id="TIGR02937">
    <property type="entry name" value="sigma70-ECF"/>
    <property type="match status" value="1"/>
</dbReference>
<dbReference type="Gene3D" id="1.10.10.10">
    <property type="entry name" value="Winged helix-like DNA-binding domain superfamily/Winged helix DNA-binding domain"/>
    <property type="match status" value="1"/>
</dbReference>
<keyword evidence="2 6" id="KW-0805">Transcription regulation</keyword>
<dbReference type="InterPro" id="IPR013324">
    <property type="entry name" value="RNA_pol_sigma_r3/r4-like"/>
</dbReference>
<dbReference type="InterPro" id="IPR036388">
    <property type="entry name" value="WH-like_DNA-bd_sf"/>
</dbReference>
<dbReference type="PANTHER" id="PTHR43133">
    <property type="entry name" value="RNA POLYMERASE ECF-TYPE SIGMA FACTO"/>
    <property type="match status" value="1"/>
</dbReference>
<dbReference type="GO" id="GO:0003677">
    <property type="term" value="F:DNA binding"/>
    <property type="evidence" value="ECO:0007669"/>
    <property type="project" value="UniProtKB-KW"/>
</dbReference>
<dbReference type="GO" id="GO:0006352">
    <property type="term" value="P:DNA-templated transcription initiation"/>
    <property type="evidence" value="ECO:0007669"/>
    <property type="project" value="InterPro"/>
</dbReference>
<dbReference type="Gene3D" id="1.10.1740.10">
    <property type="match status" value="1"/>
</dbReference>
<dbReference type="Pfam" id="PF04545">
    <property type="entry name" value="Sigma70_r4"/>
    <property type="match status" value="1"/>
</dbReference>
<dbReference type="InterPro" id="IPR007630">
    <property type="entry name" value="RNA_pol_sigma70_r4"/>
</dbReference>
<dbReference type="PANTHER" id="PTHR43133:SF52">
    <property type="entry name" value="ECF RNA POLYMERASE SIGMA FACTOR SIGL"/>
    <property type="match status" value="1"/>
</dbReference>